<evidence type="ECO:0000313" key="2">
    <source>
        <dbReference type="Proteomes" id="UP000274556"/>
    </source>
</evidence>
<comment type="caution">
    <text evidence="1">The sequence shown here is derived from an EMBL/GenBank/DDBJ whole genome shotgun (WGS) entry which is preliminary data.</text>
</comment>
<dbReference type="SUPFAM" id="SSF52540">
    <property type="entry name" value="P-loop containing nucleoside triphosphate hydrolases"/>
    <property type="match status" value="1"/>
</dbReference>
<reference evidence="1 2" key="1">
    <citation type="submission" date="2018-10" db="EMBL/GenBank/DDBJ databases">
        <title>Genomic Encyclopedia of Archaeal and Bacterial Type Strains, Phase II (KMG-II): from individual species to whole genera.</title>
        <authorList>
            <person name="Goeker M."/>
        </authorList>
    </citation>
    <scope>NUCLEOTIDE SEQUENCE [LARGE SCALE GENOMIC DNA]</scope>
    <source>
        <strain evidence="1 2">DSM 235</strain>
    </source>
</reference>
<evidence type="ECO:0000313" key="1">
    <source>
        <dbReference type="EMBL" id="RKT38030.1"/>
    </source>
</evidence>
<sequence length="1563" mass="174366">MRSEHLRLRHDPHLLSKTTENRLSRLKAILQEDLTSGAFEKLTAALLSELLGLTIAVAKSGFQHGGDAGPSGRQGRRFRIETKRYADTTSLSDRELLGEIDHAVKSDPAIEAWFLTATRSVPEQLEQDLLWKSDALGLPIAVIDWKSDGFPALAALCTSAPHVIKTMVSKEAGDLAQSLASEGEDALSSLRRDLESWNLGFERLRALSLERLTTVWTTPRTSMAALGQDAAGGHHPGTIRRQRPFAALSAWWSGREMIDAPSAVVGWEGVGKTWAALDWLTDRQAEMPIVLVVPSSAVAEIASVSLPAVKRFVGERLYELTEARDSRHWQMRFDRLLQRPLDEGPVLTFLFDGMNQEPLVPWHDLIRIFQGTVFSGRVRLILTTRHLHFTDKLSSLRGLITAPEVIAVDPYDDGELDQRLKAEGLSRDDLHEDLVPLARTPRLFNLVVRFRDRLVDAGQVTVHRLLWEYGRDTLGVRAGKSFSEEAWHDWLQEVARRYLDGTRNYNLRELGETVGRADLTPTDTFRRLSDIVDAQFATSRTAPRIEFTPTLVTHALAAALLTDIDDVRAHDHAAVERRLVEWLDPIQGLDEKAEILRAAVSILLERDAEPPSAIISSFVFEWLHSQNIPDEHRSELVHIAAPLCDALLDTIGRTGDGTRTSARLWAVNALRSIPRADMNTLTKIVDRAIRWLRVVSRDVDPPNGRHVDSERARATRLLTRIGSDADGERTVLRARLVFVERHSDAAAATIPSLLEGFPLAMAVPVFEAAALAMAIRGREDNWEALKWLCLLNDVDFNATASVLRRRSAEIAALTPEAGIHPELPLRMAALLLWLSGNEDDEAAAARLNPPLDQVLSYERDYAANPAESWFMLERRHAEQVLSDKAIALHRRIDRTKRFFSDPNFFPPADFCKEIREHAAGFDVSALDNSRSYTIENHAFRALAPVLARCAPDALAHLLRRKMAGFASRPAEQRYATAVHAPEQLLLVNEECAAAARVLRVNHLEHDENNDLLAATRLLVLEIQDLAAPDQIIAIIDTDLKDLLEDLANVLKPLSSEEADSLIRYYAAGTMKQISDLVRLLSESATDLNQEAWQWLASLARVEGFKYRGAVFKMLNATDPQRFGRALSDAGWKWQPDEDMWCNHYGSLALIAGTSGLPFEQSISSIAPWLLLRAVVVRGGSAADAHLAAELFGAILGIPVAEAPDLGSDISVNSEQRMIDPFSFSITIRPEGEDDPFAALRLAAMDPEKLHEVRQRAVDTAVSRINAARTSGASLYLHNVDASDFVPIIKYESAAITSWLEGAESVTADFKRRVWLAEGVYLALCEALLSWSTDQAKTLWNGLRKALVTRYLGKARVDETINMLFRSSSVPEVLREELLSLTRTNTDQGLLELAIAASTNGAWAWLDQVIATDLASGVVWREQRAGKLAGFTTGNDLPVSGAWPEGQAEDLRTSRQRETAHWRHKEACARHWWNVYWHEASDVDAYAAWVLFLETADRRAYKWMAFKEGVLDRAATTTQRRLAHFRLNEGKLKSVMGKQEKQLDQQFLGRKIIEGIGPWGKESD</sequence>
<organism evidence="1 2">
    <name type="scientific">Thiocapsa rosea</name>
    <dbReference type="NCBI Taxonomy" id="69360"/>
    <lineage>
        <taxon>Bacteria</taxon>
        <taxon>Pseudomonadati</taxon>
        <taxon>Pseudomonadota</taxon>
        <taxon>Gammaproteobacteria</taxon>
        <taxon>Chromatiales</taxon>
        <taxon>Chromatiaceae</taxon>
        <taxon>Thiocapsa</taxon>
    </lineage>
</organism>
<proteinExistence type="predicted"/>
<accession>A0A495UP40</accession>
<gene>
    <name evidence="1" type="ORF">BDD21_5555</name>
</gene>
<keyword evidence="2" id="KW-1185">Reference proteome</keyword>
<protein>
    <recommendedName>
        <fullName evidence="3">Restriction endonuclease</fullName>
    </recommendedName>
</protein>
<evidence type="ECO:0008006" key="3">
    <source>
        <dbReference type="Google" id="ProtNLM"/>
    </source>
</evidence>
<dbReference type="EMBL" id="RBXL01000002">
    <property type="protein sequence ID" value="RKT38030.1"/>
    <property type="molecule type" value="Genomic_DNA"/>
</dbReference>
<dbReference type="Proteomes" id="UP000274556">
    <property type="component" value="Unassembled WGS sequence"/>
</dbReference>
<dbReference type="InterPro" id="IPR027417">
    <property type="entry name" value="P-loop_NTPase"/>
</dbReference>
<name>A0A495UP40_9GAMM</name>